<protein>
    <submittedName>
        <fullName evidence="2">Uncharacterized protein</fullName>
    </submittedName>
</protein>
<accession>A0AAD1VPR4</accession>
<dbReference type="Proteomes" id="UP001295444">
    <property type="component" value="Chromosome 01"/>
</dbReference>
<sequence length="156" mass="17324">MASGTKPARKKKRDSRDTHLSVADLFAAMCMMQASQDGRHLSLRGSISPTSNLDSDTPDIPVSEGSHILTKLMEHLRDHEVAYRWGPSLKLTVLHDGRRIQLQQQMDAGLPTPQTLQTSTPDANPQPSTQTWNVRNVRPFYLKARPTAVEPNLTGT</sequence>
<evidence type="ECO:0000313" key="2">
    <source>
        <dbReference type="EMBL" id="CAH2222904.1"/>
    </source>
</evidence>
<gene>
    <name evidence="2" type="ORF">PECUL_23A028142</name>
</gene>
<proteinExistence type="predicted"/>
<feature type="compositionally biased region" description="Polar residues" evidence="1">
    <location>
        <begin position="122"/>
        <end position="131"/>
    </location>
</feature>
<dbReference type="EMBL" id="OW240912">
    <property type="protein sequence ID" value="CAH2222904.1"/>
    <property type="molecule type" value="Genomic_DNA"/>
</dbReference>
<feature type="region of interest" description="Disordered" evidence="1">
    <location>
        <begin position="111"/>
        <end position="131"/>
    </location>
</feature>
<name>A0AAD1VPR4_PELCU</name>
<evidence type="ECO:0000256" key="1">
    <source>
        <dbReference type="SAM" id="MobiDB-lite"/>
    </source>
</evidence>
<keyword evidence="3" id="KW-1185">Reference proteome</keyword>
<evidence type="ECO:0000313" key="3">
    <source>
        <dbReference type="Proteomes" id="UP001295444"/>
    </source>
</evidence>
<feature type="compositionally biased region" description="Low complexity" evidence="1">
    <location>
        <begin position="111"/>
        <end position="121"/>
    </location>
</feature>
<reference evidence="2" key="1">
    <citation type="submission" date="2022-03" db="EMBL/GenBank/DDBJ databases">
        <authorList>
            <person name="Alioto T."/>
            <person name="Alioto T."/>
            <person name="Gomez Garrido J."/>
        </authorList>
    </citation>
    <scope>NUCLEOTIDE SEQUENCE</scope>
</reference>
<organism evidence="2 3">
    <name type="scientific">Pelobates cultripes</name>
    <name type="common">Western spadefoot toad</name>
    <dbReference type="NCBI Taxonomy" id="61616"/>
    <lineage>
        <taxon>Eukaryota</taxon>
        <taxon>Metazoa</taxon>
        <taxon>Chordata</taxon>
        <taxon>Craniata</taxon>
        <taxon>Vertebrata</taxon>
        <taxon>Euteleostomi</taxon>
        <taxon>Amphibia</taxon>
        <taxon>Batrachia</taxon>
        <taxon>Anura</taxon>
        <taxon>Pelobatoidea</taxon>
        <taxon>Pelobatidae</taxon>
        <taxon>Pelobates</taxon>
    </lineage>
</organism>
<dbReference type="AlphaFoldDB" id="A0AAD1VPR4"/>